<reference evidence="2" key="1">
    <citation type="submission" date="2015-11" db="EMBL/GenBank/DDBJ databases">
        <title>De novo transcriptome assembly of four potential Pierce s Disease insect vectors from Arizona vineyards.</title>
        <authorList>
            <person name="Tassone E.E."/>
        </authorList>
    </citation>
    <scope>NUCLEOTIDE SEQUENCE</scope>
</reference>
<gene>
    <name evidence="2" type="ORF">g.18545</name>
</gene>
<dbReference type="AlphaFoldDB" id="A0A1B6J584"/>
<sequence length="413" mass="45894">MWPSVVVVIVTSYVVSSVVSMPMLEDNDIDSEYFLQDLTTRTKKSPVDDSSDKKIQTTPTDSKSSAELVTLLAQDIKQKVEDLRSFKDAYTKLEDDFLGSAKDSNDSSLEEIETELLAHETSKPVEEKVTIDELSDDDESLRIARQNYGQLTVDDSGRRSVIFDGKTYPVEKLNSPVLNSYYNNEDPYIAQENPYARHVEKGEIQGELHIQPVKIQTITHQPHPLKQIKQLIPGILNALTALVKPFENANPHPTATAVPVIVKPIHAHIKPVVHKKPEAVIHTVATGSKKPGIFFSKQLFFGIGTDDKVDHHQEVHGDIHHEVHGQGHYFFIPVIAANPVLSPSYYPFGSLDSSYIYSSYPGSYSNYGSFYGTGGYGYPDEHYGYGSLYSPSGSFYQQGHSSLEPIHPVSPSA</sequence>
<name>A0A1B6J584_9HEMI</name>
<protein>
    <submittedName>
        <fullName evidence="2">Uncharacterized protein</fullName>
    </submittedName>
</protein>
<organism evidence="2">
    <name type="scientific">Homalodisca liturata</name>
    <dbReference type="NCBI Taxonomy" id="320908"/>
    <lineage>
        <taxon>Eukaryota</taxon>
        <taxon>Metazoa</taxon>
        <taxon>Ecdysozoa</taxon>
        <taxon>Arthropoda</taxon>
        <taxon>Hexapoda</taxon>
        <taxon>Insecta</taxon>
        <taxon>Pterygota</taxon>
        <taxon>Neoptera</taxon>
        <taxon>Paraneoptera</taxon>
        <taxon>Hemiptera</taxon>
        <taxon>Auchenorrhyncha</taxon>
        <taxon>Membracoidea</taxon>
        <taxon>Cicadellidae</taxon>
        <taxon>Cicadellinae</taxon>
        <taxon>Proconiini</taxon>
        <taxon>Homalodisca</taxon>
    </lineage>
</organism>
<keyword evidence="1" id="KW-0732">Signal</keyword>
<feature type="signal peptide" evidence="1">
    <location>
        <begin position="1"/>
        <end position="20"/>
    </location>
</feature>
<dbReference type="EMBL" id="GECU01013362">
    <property type="protein sequence ID" value="JAS94344.1"/>
    <property type="molecule type" value="Transcribed_RNA"/>
</dbReference>
<feature type="non-terminal residue" evidence="2">
    <location>
        <position position="413"/>
    </location>
</feature>
<evidence type="ECO:0000313" key="2">
    <source>
        <dbReference type="EMBL" id="JAS94344.1"/>
    </source>
</evidence>
<feature type="chain" id="PRO_5008585668" evidence="1">
    <location>
        <begin position="21"/>
        <end position="413"/>
    </location>
</feature>
<accession>A0A1B6J584</accession>
<proteinExistence type="predicted"/>
<evidence type="ECO:0000256" key="1">
    <source>
        <dbReference type="SAM" id="SignalP"/>
    </source>
</evidence>